<dbReference type="NCBIfam" id="TIGR00771">
    <property type="entry name" value="DcuC"/>
    <property type="match status" value="1"/>
</dbReference>
<comment type="caution">
    <text evidence="9">The sequence shown here is derived from an EMBL/GenBank/DDBJ whole genome shotgun (WGS) entry which is preliminary data.</text>
</comment>
<feature type="transmembrane region" description="Helical" evidence="8">
    <location>
        <begin position="29"/>
        <end position="47"/>
    </location>
</feature>
<feature type="transmembrane region" description="Helical" evidence="8">
    <location>
        <begin position="114"/>
        <end position="144"/>
    </location>
</feature>
<dbReference type="OrthoDB" id="1674075at2"/>
<comment type="similarity">
    <text evidence="2">Belongs to the DcuC/DcuD transporter (TC 2.A.61) family.</text>
</comment>
<dbReference type="EMBL" id="QYZD01000009">
    <property type="protein sequence ID" value="RJG23814.1"/>
    <property type="molecule type" value="Genomic_DNA"/>
</dbReference>
<evidence type="ECO:0000256" key="1">
    <source>
        <dbReference type="ARBA" id="ARBA00004651"/>
    </source>
</evidence>
<dbReference type="NCBIfam" id="NF037994">
    <property type="entry name" value="DcuC_1"/>
    <property type="match status" value="1"/>
</dbReference>
<organism evidence="9 10">
    <name type="scientific">Paenibacillus thiaminolyticus</name>
    <name type="common">Bacillus thiaminolyticus</name>
    <dbReference type="NCBI Taxonomy" id="49283"/>
    <lineage>
        <taxon>Bacteria</taxon>
        <taxon>Bacillati</taxon>
        <taxon>Bacillota</taxon>
        <taxon>Bacilli</taxon>
        <taxon>Bacillales</taxon>
        <taxon>Paenibacillaceae</taxon>
        <taxon>Paenibacillus</taxon>
    </lineage>
</organism>
<dbReference type="Proteomes" id="UP000266177">
    <property type="component" value="Unassembled WGS sequence"/>
</dbReference>
<dbReference type="InterPro" id="IPR018385">
    <property type="entry name" value="C4_dicarb_anaerob_car-like"/>
</dbReference>
<feature type="transmembrane region" description="Helical" evidence="8">
    <location>
        <begin position="156"/>
        <end position="175"/>
    </location>
</feature>
<evidence type="ECO:0000256" key="7">
    <source>
        <dbReference type="ARBA" id="ARBA00023136"/>
    </source>
</evidence>
<dbReference type="AlphaFoldDB" id="A0A3A3H3P6"/>
<protein>
    <submittedName>
        <fullName evidence="9">C4-dicarboxylate ABC transporter</fullName>
    </submittedName>
</protein>
<dbReference type="GO" id="GO:0015556">
    <property type="term" value="F:C4-dicarboxylate transmembrane transporter activity"/>
    <property type="evidence" value="ECO:0007669"/>
    <property type="project" value="InterPro"/>
</dbReference>
<feature type="transmembrane region" description="Helical" evidence="8">
    <location>
        <begin position="68"/>
        <end position="94"/>
    </location>
</feature>
<dbReference type="InterPro" id="IPR004669">
    <property type="entry name" value="C4_dicarb_anaerob_car"/>
</dbReference>
<proteinExistence type="inferred from homology"/>
<dbReference type="RefSeq" id="WP_119793947.1">
    <property type="nucleotide sequence ID" value="NZ_QYZD01000009.1"/>
</dbReference>
<reference evidence="9 10" key="1">
    <citation type="submission" date="2018-09" db="EMBL/GenBank/DDBJ databases">
        <title>Paenibacillus SK2017-BO5.</title>
        <authorList>
            <person name="Piskunova J.V."/>
            <person name="Dubiley S.A."/>
            <person name="Severinov K.V."/>
        </authorList>
    </citation>
    <scope>NUCLEOTIDE SEQUENCE [LARGE SCALE GENOMIC DNA]</scope>
    <source>
        <strain evidence="9 10">BO5</strain>
    </source>
</reference>
<accession>A0A3A3H3P6</accession>
<evidence type="ECO:0000256" key="3">
    <source>
        <dbReference type="ARBA" id="ARBA00022448"/>
    </source>
</evidence>
<feature type="transmembrane region" description="Helical" evidence="8">
    <location>
        <begin position="244"/>
        <end position="264"/>
    </location>
</feature>
<evidence type="ECO:0000313" key="10">
    <source>
        <dbReference type="Proteomes" id="UP000266177"/>
    </source>
</evidence>
<dbReference type="PANTHER" id="PTHR42002:SF2">
    <property type="entry name" value="ANAEROBIC C4-DICARBOXYLATE TRANSPORTER DCUC-RELATED"/>
    <property type="match status" value="1"/>
</dbReference>
<keyword evidence="3" id="KW-0813">Transport</keyword>
<evidence type="ECO:0000256" key="2">
    <source>
        <dbReference type="ARBA" id="ARBA00005275"/>
    </source>
</evidence>
<feature type="transmembrane region" description="Helical" evidence="8">
    <location>
        <begin position="195"/>
        <end position="214"/>
    </location>
</feature>
<evidence type="ECO:0000256" key="4">
    <source>
        <dbReference type="ARBA" id="ARBA00022475"/>
    </source>
</evidence>
<evidence type="ECO:0000256" key="5">
    <source>
        <dbReference type="ARBA" id="ARBA00022692"/>
    </source>
</evidence>
<feature type="transmembrane region" description="Helical" evidence="8">
    <location>
        <begin position="300"/>
        <end position="325"/>
    </location>
</feature>
<dbReference type="Pfam" id="PF03606">
    <property type="entry name" value="DcuC"/>
    <property type="match status" value="1"/>
</dbReference>
<name>A0A3A3H3P6_PANTH</name>
<gene>
    <name evidence="9" type="ORF">DQX05_12410</name>
</gene>
<keyword evidence="7 8" id="KW-0472">Membrane</keyword>
<keyword evidence="4" id="KW-1003">Cell membrane</keyword>
<feature type="transmembrane region" description="Helical" evidence="8">
    <location>
        <begin position="361"/>
        <end position="380"/>
    </location>
</feature>
<comment type="subcellular location">
    <subcellularLocation>
        <location evidence="1">Cell membrane</location>
        <topology evidence="1">Multi-pass membrane protein</topology>
    </subcellularLocation>
</comment>
<evidence type="ECO:0000256" key="8">
    <source>
        <dbReference type="SAM" id="Phobius"/>
    </source>
</evidence>
<dbReference type="PANTHER" id="PTHR42002">
    <property type="entry name" value="ANAEROBIC C4-DICARBOXYLATE TRANSPORTER DCUC-RELATED"/>
    <property type="match status" value="1"/>
</dbReference>
<keyword evidence="6 8" id="KW-1133">Transmembrane helix</keyword>
<evidence type="ECO:0000256" key="6">
    <source>
        <dbReference type="ARBA" id="ARBA00022989"/>
    </source>
</evidence>
<sequence>MLEIIISIVLLVATGYLIAKNYDAKFVLLAAGIVLMLAAALLGHQVLSPEDSTGLALLDPFKQIGLVFVRQLGGVGLTIMVLFGFSSYMTHIGASDVAVHLLTKPLGRVKSQYILVPIVFLLGNLLSLVVPSASSLAVLLMATLYPVLKNTGMSSLTAGAIIATTATIIPTPLGADNVVAAENLGIDLIEYVFSYHAKISIPVLLIMAVAHYFWQKYMDKRQQGTLKQDINDEKLSVKKDLPPAYYGLLPILPLILVLVFGLLITSIKLGLVEITFICMALALIIEIIRKGSFKETSKQLSIFFTGMGTGLAQVVSLIVAAGMLVEGLKAMGIIDMLIESVRHIESAGVILMLTFAGVEGLITFISGSGLAVFYSVVNIIPDISDKLGINGVMISLPMQLIANLVRSISPVAAVIIVVSSIIKVNPIQIVKRTSVPVLVGVVSCLILSLIMFA</sequence>
<feature type="transmembrane region" description="Helical" evidence="8">
    <location>
        <begin position="434"/>
        <end position="452"/>
    </location>
</feature>
<evidence type="ECO:0000313" key="9">
    <source>
        <dbReference type="EMBL" id="RJG23814.1"/>
    </source>
</evidence>
<dbReference type="GO" id="GO:0005886">
    <property type="term" value="C:plasma membrane"/>
    <property type="evidence" value="ECO:0007669"/>
    <property type="project" value="UniProtKB-SubCell"/>
</dbReference>
<keyword evidence="5 8" id="KW-0812">Transmembrane</keyword>
<feature type="transmembrane region" description="Helical" evidence="8">
    <location>
        <begin position="400"/>
        <end position="422"/>
    </location>
</feature>
<feature type="transmembrane region" description="Helical" evidence="8">
    <location>
        <begin position="270"/>
        <end position="288"/>
    </location>
</feature>